<evidence type="ECO:0000313" key="2">
    <source>
        <dbReference type="EMBL" id="KAK4409468.1"/>
    </source>
</evidence>
<dbReference type="Proteomes" id="UP001289374">
    <property type="component" value="Unassembled WGS sequence"/>
</dbReference>
<evidence type="ECO:0000256" key="1">
    <source>
        <dbReference type="SAM" id="MobiDB-lite"/>
    </source>
</evidence>
<name>A0AAE1XDK1_9LAMI</name>
<gene>
    <name evidence="2" type="ORF">Sango_0019800</name>
</gene>
<proteinExistence type="predicted"/>
<accession>A0AAE1XDK1</accession>
<feature type="compositionally biased region" description="Polar residues" evidence="1">
    <location>
        <begin position="132"/>
        <end position="141"/>
    </location>
</feature>
<protein>
    <recommendedName>
        <fullName evidence="4">Myb/SANT-like domain-containing protein</fullName>
    </recommendedName>
</protein>
<evidence type="ECO:0000313" key="3">
    <source>
        <dbReference type="Proteomes" id="UP001289374"/>
    </source>
</evidence>
<dbReference type="PANTHER" id="PTHR47584">
    <property type="match status" value="1"/>
</dbReference>
<evidence type="ECO:0008006" key="4">
    <source>
        <dbReference type="Google" id="ProtNLM"/>
    </source>
</evidence>
<dbReference type="AlphaFoldDB" id="A0AAE1XDK1"/>
<dbReference type="InterPro" id="IPR045026">
    <property type="entry name" value="LIMYB"/>
</dbReference>
<comment type="caution">
    <text evidence="2">The sequence shown here is derived from an EMBL/GenBank/DDBJ whole genome shotgun (WGS) entry which is preliminary data.</text>
</comment>
<sequence>MNSAFCPSYVFTQEQLNGKLNRMRRAWRLLNDLLHKGTGWGWDHERNTITDEFGRLEELCRENFEYKKIVEHGIPRFDLCTQMFARNTAAGGIARSSAHPPLGFQTASVGDDEQMRGANSGSRRSREDYEDTTFSQSQLKSTPDRYFSHTPTQSFTSPSSSKRPTRRGVSELHSKKCETIDKLNESLQGKIDRTGQKATESIEHCVDELKFKDLSDCVFTTALERFHSHSTRTIFLRLDDGNKLHWLYSLGK</sequence>
<feature type="region of interest" description="Disordered" evidence="1">
    <location>
        <begin position="94"/>
        <end position="172"/>
    </location>
</feature>
<dbReference type="EMBL" id="JACGWL010000001">
    <property type="protein sequence ID" value="KAK4409468.1"/>
    <property type="molecule type" value="Genomic_DNA"/>
</dbReference>
<reference evidence="2" key="1">
    <citation type="submission" date="2020-06" db="EMBL/GenBank/DDBJ databases">
        <authorList>
            <person name="Li T."/>
            <person name="Hu X."/>
            <person name="Zhang T."/>
            <person name="Song X."/>
            <person name="Zhang H."/>
            <person name="Dai N."/>
            <person name="Sheng W."/>
            <person name="Hou X."/>
            <person name="Wei L."/>
        </authorList>
    </citation>
    <scope>NUCLEOTIDE SEQUENCE</scope>
    <source>
        <strain evidence="2">K16</strain>
        <tissue evidence="2">Leaf</tissue>
    </source>
</reference>
<feature type="compositionally biased region" description="Low complexity" evidence="1">
    <location>
        <begin position="148"/>
        <end position="162"/>
    </location>
</feature>
<dbReference type="PANTHER" id="PTHR47584:SF14">
    <property type="entry name" value="L10-INTERACTING MYB DOMAIN-CONTAINING PROTEIN-LIKE"/>
    <property type="match status" value="1"/>
</dbReference>
<keyword evidence="3" id="KW-1185">Reference proteome</keyword>
<reference evidence="2" key="2">
    <citation type="journal article" date="2024" name="Plant">
        <title>Genomic evolution and insights into agronomic trait innovations of Sesamum species.</title>
        <authorList>
            <person name="Miao H."/>
            <person name="Wang L."/>
            <person name="Qu L."/>
            <person name="Liu H."/>
            <person name="Sun Y."/>
            <person name="Le M."/>
            <person name="Wang Q."/>
            <person name="Wei S."/>
            <person name="Zheng Y."/>
            <person name="Lin W."/>
            <person name="Duan Y."/>
            <person name="Cao H."/>
            <person name="Xiong S."/>
            <person name="Wang X."/>
            <person name="Wei L."/>
            <person name="Li C."/>
            <person name="Ma Q."/>
            <person name="Ju M."/>
            <person name="Zhao R."/>
            <person name="Li G."/>
            <person name="Mu C."/>
            <person name="Tian Q."/>
            <person name="Mei H."/>
            <person name="Zhang T."/>
            <person name="Gao T."/>
            <person name="Zhang H."/>
        </authorList>
    </citation>
    <scope>NUCLEOTIDE SEQUENCE</scope>
    <source>
        <strain evidence="2">K16</strain>
    </source>
</reference>
<organism evidence="2 3">
    <name type="scientific">Sesamum angolense</name>
    <dbReference type="NCBI Taxonomy" id="2727404"/>
    <lineage>
        <taxon>Eukaryota</taxon>
        <taxon>Viridiplantae</taxon>
        <taxon>Streptophyta</taxon>
        <taxon>Embryophyta</taxon>
        <taxon>Tracheophyta</taxon>
        <taxon>Spermatophyta</taxon>
        <taxon>Magnoliopsida</taxon>
        <taxon>eudicotyledons</taxon>
        <taxon>Gunneridae</taxon>
        <taxon>Pentapetalae</taxon>
        <taxon>asterids</taxon>
        <taxon>lamiids</taxon>
        <taxon>Lamiales</taxon>
        <taxon>Pedaliaceae</taxon>
        <taxon>Sesamum</taxon>
    </lineage>
</organism>